<dbReference type="Gene3D" id="3.40.309.10">
    <property type="entry name" value="Aldehyde Dehydrogenase, Chain A, domain 2"/>
    <property type="match status" value="1"/>
</dbReference>
<dbReference type="Gene3D" id="3.40.605.10">
    <property type="entry name" value="Aldehyde Dehydrogenase, Chain A, domain 1"/>
    <property type="match status" value="1"/>
</dbReference>
<organism evidence="7 8">
    <name type="scientific">Saccharopolyspora gregorii</name>
    <dbReference type="NCBI Taxonomy" id="33914"/>
    <lineage>
        <taxon>Bacteria</taxon>
        <taxon>Bacillati</taxon>
        <taxon>Actinomycetota</taxon>
        <taxon>Actinomycetes</taxon>
        <taxon>Pseudonocardiales</taxon>
        <taxon>Pseudonocardiaceae</taxon>
        <taxon>Saccharopolyspora</taxon>
    </lineage>
</organism>
<evidence type="ECO:0000256" key="3">
    <source>
        <dbReference type="ARBA" id="ARBA00023027"/>
    </source>
</evidence>
<dbReference type="RefSeq" id="WP_258348606.1">
    <property type="nucleotide sequence ID" value="NZ_BAAAYK010000038.1"/>
</dbReference>
<dbReference type="PANTHER" id="PTHR42986:SF1">
    <property type="entry name" value="BENZALDEHYDE DEHYDROGENASE YFMT"/>
    <property type="match status" value="1"/>
</dbReference>
<gene>
    <name evidence="7" type="ORF">GCM10020366_24200</name>
</gene>
<evidence type="ECO:0000256" key="4">
    <source>
        <dbReference type="PROSITE-ProRule" id="PRU10007"/>
    </source>
</evidence>
<accession>A0ABP6RMG3</accession>
<dbReference type="InterPro" id="IPR016162">
    <property type="entry name" value="Ald_DH_N"/>
</dbReference>
<reference evidence="8" key="1">
    <citation type="journal article" date="2019" name="Int. J. Syst. Evol. Microbiol.">
        <title>The Global Catalogue of Microorganisms (GCM) 10K type strain sequencing project: providing services to taxonomists for standard genome sequencing and annotation.</title>
        <authorList>
            <consortium name="The Broad Institute Genomics Platform"/>
            <consortium name="The Broad Institute Genome Sequencing Center for Infectious Disease"/>
            <person name="Wu L."/>
            <person name="Ma J."/>
        </authorList>
    </citation>
    <scope>NUCLEOTIDE SEQUENCE [LARGE SCALE GENOMIC DNA]</scope>
    <source>
        <strain evidence="8">JCM 9687</strain>
    </source>
</reference>
<dbReference type="SUPFAM" id="SSF53720">
    <property type="entry name" value="ALDH-like"/>
    <property type="match status" value="1"/>
</dbReference>
<dbReference type="PROSITE" id="PS00687">
    <property type="entry name" value="ALDEHYDE_DEHYDR_GLU"/>
    <property type="match status" value="1"/>
</dbReference>
<sequence>MALLDDADWTGRIFTGSWTTGTGGEPRQAVEPATGDVLGEVGRAAPEDAAEAASRAARAQRDWAATSPFERAAVLSRAAALFERHAAEIGDWIVRESGSTRFKSGIETAAATAECTEAAALATAPHGELLHSPMPRVSVQRRVPAGVVAVISPFNFPLILSIRSVAPALALGNAVLLKPDPRTAICGGVVIARIFEEAGLPPGVLQLLPGDADVGGALIDAPEVRIVSFTGSTPAGRAIGARAARTFTRTHLELGGNSALVVLGDVDVPAAASCGAFGNFIHSGQVCMAIGRHLVHESVYQEYVEVLAAKADALRVGDGYREDVQLGPIVDRGQLDHAQDLVRRSAGSGARLVAGGTHEGLFHRPTVLADCTGDTPAYAEEVFGPVACVRPFSDVDEAVALAADSEFGLSLGVLGADLGEAMAIAGRIPSGQVHINDQTFNDDAGAPFGGVGASGSSRVGGARANAEAFTETQWLTLRRQAPTYPF</sequence>
<keyword evidence="2 5" id="KW-0560">Oxidoreductase</keyword>
<keyword evidence="8" id="KW-1185">Reference proteome</keyword>
<evidence type="ECO:0000256" key="5">
    <source>
        <dbReference type="RuleBase" id="RU003345"/>
    </source>
</evidence>
<dbReference type="InterPro" id="IPR029510">
    <property type="entry name" value="Ald_DH_CS_GLU"/>
</dbReference>
<feature type="domain" description="Aldehyde dehydrogenase" evidence="6">
    <location>
        <begin position="18"/>
        <end position="474"/>
    </location>
</feature>
<evidence type="ECO:0000313" key="8">
    <source>
        <dbReference type="Proteomes" id="UP001500483"/>
    </source>
</evidence>
<evidence type="ECO:0000256" key="2">
    <source>
        <dbReference type="ARBA" id="ARBA00023002"/>
    </source>
</evidence>
<evidence type="ECO:0000313" key="7">
    <source>
        <dbReference type="EMBL" id="GAA3357190.1"/>
    </source>
</evidence>
<keyword evidence="3" id="KW-0520">NAD</keyword>
<evidence type="ECO:0000259" key="6">
    <source>
        <dbReference type="Pfam" id="PF00171"/>
    </source>
</evidence>
<dbReference type="EMBL" id="BAAAYK010000038">
    <property type="protein sequence ID" value="GAA3357190.1"/>
    <property type="molecule type" value="Genomic_DNA"/>
</dbReference>
<protein>
    <submittedName>
        <fullName evidence="7">Benzaldehyde dehydrogenase</fullName>
    </submittedName>
</protein>
<proteinExistence type="inferred from homology"/>
<feature type="active site" evidence="4">
    <location>
        <position position="253"/>
    </location>
</feature>
<dbReference type="InterPro" id="IPR016163">
    <property type="entry name" value="Ald_DH_C"/>
</dbReference>
<dbReference type="PROSITE" id="PS00070">
    <property type="entry name" value="ALDEHYDE_DEHYDR_CYS"/>
    <property type="match status" value="1"/>
</dbReference>
<dbReference type="InterPro" id="IPR015590">
    <property type="entry name" value="Aldehyde_DH_dom"/>
</dbReference>
<name>A0ABP6RMG3_9PSEU</name>
<comment type="similarity">
    <text evidence="1 5">Belongs to the aldehyde dehydrogenase family.</text>
</comment>
<dbReference type="Pfam" id="PF00171">
    <property type="entry name" value="Aldedh"/>
    <property type="match status" value="1"/>
</dbReference>
<comment type="caution">
    <text evidence="7">The sequence shown here is derived from an EMBL/GenBank/DDBJ whole genome shotgun (WGS) entry which is preliminary data.</text>
</comment>
<dbReference type="PANTHER" id="PTHR42986">
    <property type="entry name" value="BENZALDEHYDE DEHYDROGENASE YFMT"/>
    <property type="match status" value="1"/>
</dbReference>
<dbReference type="Proteomes" id="UP001500483">
    <property type="component" value="Unassembled WGS sequence"/>
</dbReference>
<dbReference type="InterPro" id="IPR016161">
    <property type="entry name" value="Ald_DH/histidinol_DH"/>
</dbReference>
<evidence type="ECO:0000256" key="1">
    <source>
        <dbReference type="ARBA" id="ARBA00009986"/>
    </source>
</evidence>
<dbReference type="InterPro" id="IPR016160">
    <property type="entry name" value="Ald_DH_CS_CYS"/>
</dbReference>